<evidence type="ECO:0000313" key="4">
    <source>
        <dbReference type="EMBL" id="WYW55681.1"/>
    </source>
</evidence>
<dbReference type="PROSITE" id="PS50110">
    <property type="entry name" value="RESPONSE_REGULATORY"/>
    <property type="match status" value="1"/>
</dbReference>
<keyword evidence="1 2" id="KW-0597">Phosphoprotein</keyword>
<dbReference type="InterPro" id="IPR058245">
    <property type="entry name" value="NreC/VraR/RcsB-like_REC"/>
</dbReference>
<dbReference type="SMART" id="SM00448">
    <property type="entry name" value="REC"/>
    <property type="match status" value="1"/>
</dbReference>
<evidence type="ECO:0000256" key="1">
    <source>
        <dbReference type="ARBA" id="ARBA00022553"/>
    </source>
</evidence>
<dbReference type="PANTHER" id="PTHR44591">
    <property type="entry name" value="STRESS RESPONSE REGULATOR PROTEIN 1"/>
    <property type="match status" value="1"/>
</dbReference>
<accession>A0ABZ2TRM7</accession>
<dbReference type="Proteomes" id="UP001491088">
    <property type="component" value="Chromosome"/>
</dbReference>
<protein>
    <submittedName>
        <fullName evidence="4">Response regulator</fullName>
    </submittedName>
</protein>
<dbReference type="PANTHER" id="PTHR44591:SF3">
    <property type="entry name" value="RESPONSE REGULATORY DOMAIN-CONTAINING PROTEIN"/>
    <property type="match status" value="1"/>
</dbReference>
<dbReference type="InterPro" id="IPR050595">
    <property type="entry name" value="Bact_response_regulator"/>
</dbReference>
<evidence type="ECO:0000259" key="3">
    <source>
        <dbReference type="PROSITE" id="PS50110"/>
    </source>
</evidence>
<name>A0ABZ2TRM7_9FLAO</name>
<dbReference type="Pfam" id="PF00072">
    <property type="entry name" value="Response_reg"/>
    <property type="match status" value="1"/>
</dbReference>
<dbReference type="InterPro" id="IPR001789">
    <property type="entry name" value="Sig_transdc_resp-reg_receiver"/>
</dbReference>
<gene>
    <name evidence="4" type="ORF">WG950_00180</name>
</gene>
<dbReference type="CDD" id="cd17535">
    <property type="entry name" value="REC_NarL-like"/>
    <property type="match status" value="1"/>
</dbReference>
<keyword evidence="5" id="KW-1185">Reference proteome</keyword>
<dbReference type="InterPro" id="IPR011006">
    <property type="entry name" value="CheY-like_superfamily"/>
</dbReference>
<feature type="modified residue" description="4-aspartylphosphate" evidence="2">
    <location>
        <position position="58"/>
    </location>
</feature>
<evidence type="ECO:0000313" key="5">
    <source>
        <dbReference type="Proteomes" id="UP001491088"/>
    </source>
</evidence>
<dbReference type="EMBL" id="CP150496">
    <property type="protein sequence ID" value="WYW55681.1"/>
    <property type="molecule type" value="Genomic_DNA"/>
</dbReference>
<feature type="domain" description="Response regulatory" evidence="3">
    <location>
        <begin position="7"/>
        <end position="121"/>
    </location>
</feature>
<reference evidence="4 5" key="1">
    <citation type="submission" date="2024-03" db="EMBL/GenBank/DDBJ databases">
        <authorList>
            <person name="Cao K."/>
        </authorList>
    </citation>
    <scope>NUCLEOTIDE SEQUENCE [LARGE SCALE GENOMIC DNA]</scope>
    <source>
        <strain evidence="4 5">MCCC 1K00696</strain>
    </source>
</reference>
<dbReference type="Gene3D" id="3.40.50.2300">
    <property type="match status" value="1"/>
</dbReference>
<proteinExistence type="predicted"/>
<evidence type="ECO:0000256" key="2">
    <source>
        <dbReference type="PROSITE-ProRule" id="PRU00169"/>
    </source>
</evidence>
<organism evidence="4 5">
    <name type="scientific">Polaribacter marinaquae</name>
    <dbReference type="NCBI Taxonomy" id="1642819"/>
    <lineage>
        <taxon>Bacteria</taxon>
        <taxon>Pseudomonadati</taxon>
        <taxon>Bacteroidota</taxon>
        <taxon>Flavobacteriia</taxon>
        <taxon>Flavobacteriales</taxon>
        <taxon>Flavobacteriaceae</taxon>
    </lineage>
</organism>
<sequence>MKHPQKNMLIVEDNPLIGEKILNASKRVLPFKNIRLTPTLHEAISYLKETDVDIVTLDLSLPDGNGIELLKWFKENNKLPKVYVSSTSRELKRTCLRYGAQDFFDKSSDFEKLINTISNTLPID</sequence>
<dbReference type="SUPFAM" id="SSF52172">
    <property type="entry name" value="CheY-like"/>
    <property type="match status" value="1"/>
</dbReference>
<dbReference type="RefSeq" id="WP_340933275.1">
    <property type="nucleotide sequence ID" value="NZ_CP150496.1"/>
</dbReference>